<evidence type="ECO:0000256" key="1">
    <source>
        <dbReference type="ARBA" id="ARBA00022503"/>
    </source>
</evidence>
<feature type="binding site" evidence="5">
    <location>
        <position position="53"/>
    </location>
    <ligand>
        <name>Zn(2+)</name>
        <dbReference type="ChEBI" id="CHEBI:29105"/>
    </ligand>
</feature>
<dbReference type="Proteomes" id="UP000839581">
    <property type="component" value="Unassembled WGS sequence"/>
</dbReference>
<comment type="pathway">
    <text evidence="5">Amino-acid degradation; L-arginine degradation via AST pathway; L-glutamate and succinate from L-arginine: step 5/5.</text>
</comment>
<protein>
    <recommendedName>
        <fullName evidence="5 6">Succinylglutamate desuccinylase</fullName>
        <ecNumber evidence="5 6">3.5.1.96</ecNumber>
    </recommendedName>
</protein>
<evidence type="ECO:0000313" key="17">
    <source>
        <dbReference type="EMBL" id="ECU8352404.1"/>
    </source>
</evidence>
<comment type="function">
    <text evidence="5">Transforms N(2)-succinylglutamate into succinate and glutamate.</text>
</comment>
<dbReference type="Proteomes" id="UP000839911">
    <property type="component" value="Unassembled WGS sequence"/>
</dbReference>
<name>A0A0D6GEL5_SALTM</name>
<dbReference type="EMBL" id="AALMOC010000063">
    <property type="protein sequence ID" value="EDB1666260.1"/>
    <property type="molecule type" value="Genomic_DNA"/>
</dbReference>
<gene>
    <name evidence="5 21" type="primary">astE</name>
    <name evidence="18" type="ORF">AAB27_00350</name>
    <name evidence="25" type="ORF">AU613_01705</name>
    <name evidence="20" type="ORF">AVC05_11080</name>
    <name evidence="17" type="ORF">B1P38_02025</name>
    <name evidence="15" type="ORF">CE70_03525</name>
    <name evidence="22" type="ORF">CFF59_00320</name>
    <name evidence="24" type="ORF">DD95_18940</name>
    <name evidence="10" type="ORF">DMO92_09030</name>
    <name evidence="11" type="ORF">DPF41_03400</name>
    <name evidence="12" type="ORF">DPS76_10890</name>
    <name evidence="26" type="ORF">DRM14_06620</name>
    <name evidence="13" type="ORF">DU071_03660</name>
    <name evidence="16" type="ORF">E0935_07775</name>
    <name evidence="14" type="ORF">EER35_07845</name>
    <name evidence="19" type="ORF">F3R12_02365</name>
    <name evidence="21" type="ORF">F9O44_20530</name>
    <name evidence="23" type="ORF">GB466_10025</name>
    <name evidence="9" type="ORF">SE14_01371</name>
</gene>
<dbReference type="NCBIfam" id="TIGR03242">
    <property type="entry name" value="arg_catab_astE"/>
    <property type="match status" value="1"/>
</dbReference>
<organism evidence="21">
    <name type="scientific">Salmonella typhimurium</name>
    <dbReference type="NCBI Taxonomy" id="90371"/>
    <lineage>
        <taxon>Bacteria</taxon>
        <taxon>Pseudomonadati</taxon>
        <taxon>Pseudomonadota</taxon>
        <taxon>Gammaproteobacteria</taxon>
        <taxon>Enterobacterales</taxon>
        <taxon>Enterobacteriaceae</taxon>
        <taxon>Salmonella</taxon>
    </lineage>
</organism>
<dbReference type="EMBL" id="AAKVET010000001">
    <property type="protein sequence ID" value="ECW0638720.1"/>
    <property type="molecule type" value="Genomic_DNA"/>
</dbReference>
<reference evidence="9 27" key="2">
    <citation type="journal article" date="2015" name="Genome Announc.">
        <title>Complete Genome Sequencing of a Multidrug-Resistant and Human-Invasive Salmonella enterica Serovar Typhimurium Strain of the Emerging Sequence Type 213 Genotype.</title>
        <authorList>
            <person name="Calva E."/>
            <person name="Silva C."/>
            <person name="Zaidi M.B."/>
            <person name="Sanchez-Flores A."/>
            <person name="Estrada K."/>
            <person name="Silva G.G."/>
            <person name="Soto-Jimenez L.M."/>
            <person name="Wiesner M."/>
            <person name="Fernandez-Mora M."/>
            <person name="Edwards R.A."/>
            <person name="Vinuesa P."/>
        </authorList>
    </citation>
    <scope>NUCLEOTIDE SEQUENCE [LARGE SCALE GENOMIC DNA]</scope>
    <source>
        <strain evidence="9 27">YU39</strain>
    </source>
</reference>
<dbReference type="EMBL" id="AAKUOT010000001">
    <property type="protein sequence ID" value="ECV8759342.1"/>
    <property type="molecule type" value="Genomic_DNA"/>
</dbReference>
<comment type="similarity">
    <text evidence="5">Belongs to the AspA/AstE family. Succinylglutamate desuccinylase subfamily.</text>
</comment>
<dbReference type="EMBL" id="CP011428">
    <property type="protein sequence ID" value="AKH06918.1"/>
    <property type="molecule type" value="Genomic_DNA"/>
</dbReference>
<dbReference type="eggNOG" id="COG2988">
    <property type="taxonomic scope" value="Bacteria"/>
</dbReference>
<feature type="domain" description="AstE/AspA barrel-sandwich hybrid" evidence="7">
    <location>
        <begin position="250"/>
        <end position="320"/>
    </location>
</feature>
<dbReference type="Proteomes" id="UP000885258">
    <property type="component" value="Unassembled WGS sequence"/>
</dbReference>
<evidence type="ECO:0000313" key="16">
    <source>
        <dbReference type="EMBL" id="ECF1543138.1"/>
    </source>
</evidence>
<dbReference type="Pfam" id="PF24827">
    <property type="entry name" value="AstE_AspA_cat"/>
    <property type="match status" value="1"/>
</dbReference>
<dbReference type="Proteomes" id="UP000885385">
    <property type="component" value="Unassembled WGS sequence"/>
</dbReference>
<evidence type="ECO:0000313" key="15">
    <source>
        <dbReference type="EMBL" id="ECE0294272.1"/>
    </source>
</evidence>
<accession>A0A0D6GEL5</accession>
<sequence>MDNFLALTLSGTTPRVTQGKGAGFRWRWLGHGLLELTPDAPVDRALILSAGIHGNETAPVEMLDKLLSALYSGSLTLTWRVLVVLGNPQALAAGIRYCHSDMNRMFGGRWQSFAESDETRRARELELSLETFFSSGQARVRWHLDLHTAIRGSHHLRFGVLPQRDRPWETDFLAWLGAAGLEALVFHQAPGGTFTHFSSEHFGALSCTLELGKALPFRQNDLTQFNVTSQALSALLSGVETSTSFSPPLRYRVVSQITRHSDKFALYMDAQTLNFTAFAKGTLLAEEGDKRVTVTHDVEYVLFPNPSVACGLRAGLMLERLP</sequence>
<evidence type="ECO:0000313" key="29">
    <source>
        <dbReference type="Proteomes" id="UP000338496"/>
    </source>
</evidence>
<evidence type="ECO:0000313" key="14">
    <source>
        <dbReference type="EMBL" id="EBZ6920898.1"/>
    </source>
</evidence>
<evidence type="ECO:0000313" key="11">
    <source>
        <dbReference type="EMBL" id="EBW3627151.1"/>
    </source>
</evidence>
<dbReference type="EMBL" id="AAHDPU010000006">
    <property type="protein sequence ID" value="EBU9272206.1"/>
    <property type="molecule type" value="Genomic_DNA"/>
</dbReference>
<dbReference type="Pfam" id="PF04952">
    <property type="entry name" value="AstE_AspA_hybrid"/>
    <property type="match status" value="1"/>
</dbReference>
<dbReference type="Proteomes" id="UP000839909">
    <property type="component" value="Unassembled WGS sequence"/>
</dbReference>
<dbReference type="AlphaFoldDB" id="A0A0D6GEL5"/>
<dbReference type="CDD" id="cd03855">
    <property type="entry name" value="M14_ASTE"/>
    <property type="match status" value="1"/>
</dbReference>
<dbReference type="Proteomes" id="UP000839616">
    <property type="component" value="Unassembled WGS sequence"/>
</dbReference>
<dbReference type="Proteomes" id="UP000839915">
    <property type="component" value="Unassembled WGS sequence"/>
</dbReference>
<evidence type="ECO:0000256" key="4">
    <source>
        <dbReference type="ARBA" id="ARBA00022833"/>
    </source>
</evidence>
<dbReference type="EMBL" id="RVDJ01000004">
    <property type="protein sequence ID" value="MLP84998.1"/>
    <property type="molecule type" value="Genomic_DNA"/>
</dbReference>
<evidence type="ECO:0000313" key="19">
    <source>
        <dbReference type="EMBL" id="ECW0638720.1"/>
    </source>
</evidence>
<dbReference type="UniPathway" id="UPA00185">
    <property type="reaction ID" value="UER00283"/>
</dbReference>
<dbReference type="EMBL" id="AAIGQE010000002">
    <property type="protein sequence ID" value="ECE0294272.1"/>
    <property type="molecule type" value="Genomic_DNA"/>
</dbReference>
<keyword evidence="2 5" id="KW-0479">Metal-binding</keyword>
<dbReference type="EC" id="3.5.1.96" evidence="5 6"/>
<dbReference type="PIRSF" id="PIRSF017020">
    <property type="entry name" value="AstE"/>
    <property type="match status" value="1"/>
</dbReference>
<keyword evidence="3 5" id="KW-0378">Hydrolase</keyword>
<reference evidence="19" key="5">
    <citation type="submission" date="2019-09" db="EMBL/GenBank/DDBJ databases">
        <authorList>
            <consortium name="GenomeTrakr network: Whole genome sequencing for foodborne pathogen traceback"/>
        </authorList>
    </citation>
    <scope>NUCLEOTIDE SEQUENCE [LARGE SCALE GENOMIC DNA]</scope>
    <source>
        <strain evidence="19">AUSMDU00020735</strain>
        <strain evidence="15 29">VA_WGS-00080</strain>
    </source>
</reference>
<accession>A0A0M2ITQ3</accession>
<dbReference type="GO" id="GO:0019544">
    <property type="term" value="P:L-arginine catabolic process to L-glutamate"/>
    <property type="evidence" value="ECO:0007669"/>
    <property type="project" value="UniProtKB-UniRule"/>
</dbReference>
<dbReference type="NCBIfam" id="NF003706">
    <property type="entry name" value="PRK05324.1"/>
    <property type="match status" value="1"/>
</dbReference>
<dbReference type="EMBL" id="JYVU01000055">
    <property type="protein sequence ID" value="KTZ08377.1"/>
    <property type="molecule type" value="Genomic_DNA"/>
</dbReference>
<feature type="active site" evidence="5">
    <location>
        <position position="210"/>
    </location>
</feature>
<evidence type="ECO:0000313" key="27">
    <source>
        <dbReference type="Proteomes" id="UP000034636"/>
    </source>
</evidence>
<dbReference type="SMR" id="A0A0D6GEL5"/>
<evidence type="ECO:0000259" key="7">
    <source>
        <dbReference type="Pfam" id="PF04952"/>
    </source>
</evidence>
<dbReference type="InterPro" id="IPR007036">
    <property type="entry name" value="Aste_AspA_hybrid_dom"/>
</dbReference>
<dbReference type="GO" id="GO:0008270">
    <property type="term" value="F:zinc ion binding"/>
    <property type="evidence" value="ECO:0007669"/>
    <property type="project" value="UniProtKB-UniRule"/>
</dbReference>
<evidence type="ECO:0000259" key="8">
    <source>
        <dbReference type="Pfam" id="PF24827"/>
    </source>
</evidence>
<evidence type="ECO:0000313" key="24">
    <source>
        <dbReference type="EMBL" id="KTZ08377.1"/>
    </source>
</evidence>
<evidence type="ECO:0000313" key="21">
    <source>
        <dbReference type="EMBL" id="EDB1666260.1"/>
    </source>
</evidence>
<keyword evidence="4 5" id="KW-0862">Zinc</keyword>
<reference evidence="24 28" key="1">
    <citation type="submission" date="2014-09" db="EMBL/GenBank/DDBJ databases">
        <title>Salmonella Genotype and Phenotype Association.</title>
        <authorList>
            <person name="Chen Y."/>
            <person name="Folster J."/>
            <person name="Ayers S."/>
            <person name="Kabera C."/>
            <person name="Li C."/>
            <person name="Mukherjee S."/>
            <person name="Lam C."/>
            <person name="Zhao S."/>
            <person name="McDermott P."/>
        </authorList>
    </citation>
    <scope>NUCLEOTIDE SEQUENCE [LARGE SCALE GENOMIC DNA]</scope>
    <source>
        <strain evidence="24 28">CVM N32045</strain>
    </source>
</reference>
<reference evidence="23" key="6">
    <citation type="submission" date="2019-10" db="EMBL/GenBank/DDBJ databases">
        <authorList>
            <consortium name="NCBI Pathogen Detection Project"/>
        </authorList>
    </citation>
    <scope>NUCLEOTIDE SEQUENCE</scope>
    <source>
        <strain evidence="23">Salmonella enterica</strain>
    </source>
</reference>
<reference evidence="22" key="4">
    <citation type="submission" date="2018-07" db="EMBL/GenBank/DDBJ databases">
        <authorList>
            <consortium name="PulseNet: The National Subtyping Network for Foodborne Disease Surveillance"/>
            <person name="Tarr C.L."/>
            <person name="Trees E."/>
            <person name="Katz L.S."/>
            <person name="Carleton-Romer H.A."/>
            <person name="Stroika S."/>
            <person name="Kucerova Z."/>
            <person name="Roache K.F."/>
            <person name="Sabol A.L."/>
            <person name="Besser J."/>
            <person name="Gerner-Smidt P."/>
        </authorList>
    </citation>
    <scope>NUCLEOTIDE SEQUENCE [LARGE SCALE GENOMIC DNA]</scope>
    <source>
        <strain evidence="17">PNUSAS008736</strain>
        <strain evidence="22">PNUSAS016739</strain>
    </source>
</reference>
<keyword evidence="1 5" id="KW-0056">Arginine metabolism</keyword>
<evidence type="ECO:0000313" key="13">
    <source>
        <dbReference type="EMBL" id="EBY1701059.1"/>
    </source>
</evidence>
<dbReference type="EMBL" id="AAHRYM010000007">
    <property type="protein sequence ID" value="EBZ6920898.1"/>
    <property type="molecule type" value="Genomic_DNA"/>
</dbReference>
<dbReference type="EMBL" id="AAHIPE010000009">
    <property type="protein sequence ID" value="EBW5462944.1"/>
    <property type="molecule type" value="Genomic_DNA"/>
</dbReference>
<evidence type="ECO:0000313" key="9">
    <source>
        <dbReference type="EMBL" id="AKH06918.1"/>
    </source>
</evidence>
<dbReference type="EMBL" id="AAHIDF010000003">
    <property type="protein sequence ID" value="EBW3627151.1"/>
    <property type="molecule type" value="Genomic_DNA"/>
</dbReference>
<dbReference type="Proteomes" id="UP000839907">
    <property type="component" value="Unassembled WGS sequence"/>
</dbReference>
<dbReference type="EMBL" id="AAIKGB010000006">
    <property type="protein sequence ID" value="ECF1543138.1"/>
    <property type="molecule type" value="Genomic_DNA"/>
</dbReference>
<accession>A0A0F7J850</accession>
<reference evidence="21" key="7">
    <citation type="submission" date="2019-10" db="EMBL/GenBank/DDBJ databases">
        <authorList>
            <person name="Ashton P.M."/>
            <person name="Dallman T."/>
            <person name="Nair S."/>
            <person name="De Pinna E."/>
            <person name="Peters T."/>
            <person name="Grant K."/>
        </authorList>
    </citation>
    <scope>NUCLEOTIDE SEQUENCE</scope>
    <source>
        <strain evidence="11">231108</strain>
        <strain evidence="16">265852</strain>
        <strain evidence="25">29290</strain>
        <strain evidence="13">356083</strain>
        <strain evidence="12">422529</strain>
        <strain evidence="26">425567</strain>
        <strain evidence="20">43916</strain>
        <strain evidence="10">488670</strain>
        <strain evidence="14">632340</strain>
        <strain evidence="21">808026</strain>
        <strain evidence="18">86846</strain>
    </source>
</reference>
<dbReference type="Proteomes" id="UP000034636">
    <property type="component" value="Chromosome"/>
</dbReference>
<evidence type="ECO:0000313" key="18">
    <source>
        <dbReference type="EMBL" id="ECV8759342.1"/>
    </source>
</evidence>
<proteinExistence type="inferred from homology"/>
<dbReference type="FunFam" id="3.40.630.10:FF:000017">
    <property type="entry name" value="Succinylglutamate desuccinylase"/>
    <property type="match status" value="1"/>
</dbReference>
<dbReference type="EMBL" id="AALDNI010000021">
    <property type="protein sequence ID" value="ECY5341780.1"/>
    <property type="molecule type" value="Genomic_DNA"/>
</dbReference>
<dbReference type="EMBL" id="RSUA01000002">
    <property type="protein sequence ID" value="MIT47614.1"/>
    <property type="molecule type" value="Genomic_DNA"/>
</dbReference>
<evidence type="ECO:0000313" key="25">
    <source>
        <dbReference type="EMBL" id="MIT47614.1"/>
    </source>
</evidence>
<dbReference type="GO" id="GO:0009017">
    <property type="term" value="F:succinylglutamate desuccinylase activity"/>
    <property type="evidence" value="ECO:0007669"/>
    <property type="project" value="UniProtKB-UniRule"/>
</dbReference>
<dbReference type="HAMAP" id="MF_00767">
    <property type="entry name" value="Arg_catab_AstE"/>
    <property type="match status" value="1"/>
</dbReference>
<evidence type="ECO:0000313" key="20">
    <source>
        <dbReference type="EMBL" id="ECY5341780.1"/>
    </source>
</evidence>
<feature type="domain" description="Succinylglutamate desuccinylase/Aspartoacylase catalytic" evidence="8">
    <location>
        <begin position="44"/>
        <end position="235"/>
    </location>
</feature>
<comment type="cofactor">
    <cofactor evidence="5">
        <name>Zn(2+)</name>
        <dbReference type="ChEBI" id="CHEBI:29105"/>
    </cofactor>
    <text evidence="5">Binds 1 zinc ion per subunit.</text>
</comment>
<dbReference type="GO" id="GO:0016788">
    <property type="term" value="F:hydrolase activity, acting on ester bonds"/>
    <property type="evidence" value="ECO:0007669"/>
    <property type="project" value="UniProtKB-UniRule"/>
</dbReference>
<evidence type="ECO:0000256" key="2">
    <source>
        <dbReference type="ARBA" id="ARBA00022723"/>
    </source>
</evidence>
<feature type="binding site" evidence="5">
    <location>
        <position position="56"/>
    </location>
    <ligand>
        <name>Zn(2+)</name>
        <dbReference type="ChEBI" id="CHEBI:29105"/>
    </ligand>
</feature>
<reference evidence="23" key="3">
    <citation type="journal article" date="2018" name="Genome Biol.">
        <title>SKESA: strategic k-mer extension for scrupulous assemblies.</title>
        <authorList>
            <person name="Souvorov A."/>
            <person name="Agarwala R."/>
            <person name="Lipman D.J."/>
        </authorList>
    </citation>
    <scope>NUCLEOTIDE SEQUENCE</scope>
    <source>
        <strain evidence="23">Salmonella enterica</strain>
    </source>
</reference>
<dbReference type="PANTHER" id="PTHR15162:SF7">
    <property type="entry name" value="SUCCINYLGLUTAMATE DESUCCINYLASE"/>
    <property type="match status" value="1"/>
</dbReference>
<evidence type="ECO:0000256" key="3">
    <source>
        <dbReference type="ARBA" id="ARBA00022801"/>
    </source>
</evidence>
<dbReference type="Proteomes" id="UP000338496">
    <property type="component" value="Unassembled WGS sequence"/>
</dbReference>
<evidence type="ECO:0000313" key="26">
    <source>
        <dbReference type="EMBL" id="MLP84998.1"/>
    </source>
</evidence>
<dbReference type="Gene3D" id="3.40.630.10">
    <property type="entry name" value="Zn peptidases"/>
    <property type="match status" value="1"/>
</dbReference>
<dbReference type="PANTHER" id="PTHR15162">
    <property type="entry name" value="ASPARTOACYLASE"/>
    <property type="match status" value="1"/>
</dbReference>
<dbReference type="Proteomes" id="UP000839617">
    <property type="component" value="Unassembled WGS sequence"/>
</dbReference>
<evidence type="ECO:0000256" key="5">
    <source>
        <dbReference type="HAMAP-Rule" id="MF_00767"/>
    </source>
</evidence>
<dbReference type="PATRIC" id="fig|59201.158.peg.1394"/>
<dbReference type="KEGG" id="seni:CY43_06655"/>
<evidence type="ECO:0000313" key="22">
    <source>
        <dbReference type="EMBL" id="EDI6663719.1"/>
    </source>
</evidence>
<dbReference type="GO" id="GO:0019545">
    <property type="term" value="P:L-arginine catabolic process to succinate"/>
    <property type="evidence" value="ECO:0007669"/>
    <property type="project" value="UniProtKB-UniRule"/>
</dbReference>
<dbReference type="EMBL" id="AAHNIA010000004">
    <property type="protein sequence ID" value="EBY1701059.1"/>
    <property type="molecule type" value="Genomic_DNA"/>
</dbReference>
<evidence type="ECO:0000313" key="10">
    <source>
        <dbReference type="EMBL" id="EBU9272206.1"/>
    </source>
</evidence>
<dbReference type="Proteomes" id="UP000839914">
    <property type="component" value="Unassembled WGS sequence"/>
</dbReference>
<dbReference type="OMA" id="CAVHGNE"/>
<evidence type="ECO:0000313" key="23">
    <source>
        <dbReference type="EMBL" id="HAB0970905.1"/>
    </source>
</evidence>
<feature type="binding site" evidence="5">
    <location>
        <position position="147"/>
    </location>
    <ligand>
        <name>Zn(2+)</name>
        <dbReference type="ChEBI" id="CHEBI:29105"/>
    </ligand>
</feature>
<dbReference type="InterPro" id="IPR055438">
    <property type="entry name" value="AstE_AspA_cat"/>
</dbReference>
<dbReference type="InterPro" id="IPR016681">
    <property type="entry name" value="SuccinylGlu_desuccinylase"/>
</dbReference>
<dbReference type="EMBL" id="DAAFPQ010000005">
    <property type="protein sequence ID" value="HAB0970905.1"/>
    <property type="molecule type" value="Genomic_DNA"/>
</dbReference>
<dbReference type="EMBL" id="AAMLUT010000001">
    <property type="protein sequence ID" value="EDI6663719.1"/>
    <property type="molecule type" value="Genomic_DNA"/>
</dbReference>
<evidence type="ECO:0000256" key="6">
    <source>
        <dbReference type="NCBIfam" id="TIGR03242"/>
    </source>
</evidence>
<dbReference type="InterPro" id="IPR050178">
    <property type="entry name" value="AspA/AstE_fam"/>
</dbReference>
<dbReference type="Proteomes" id="UP000839905">
    <property type="component" value="Unassembled WGS sequence"/>
</dbReference>
<dbReference type="EMBL" id="AAKRET010000001">
    <property type="protein sequence ID" value="ECU8352404.1"/>
    <property type="molecule type" value="Genomic_DNA"/>
</dbReference>
<dbReference type="Proteomes" id="UP000054461">
    <property type="component" value="Unassembled WGS sequence"/>
</dbReference>
<dbReference type="Proteomes" id="UP000839595">
    <property type="component" value="Unassembled WGS sequence"/>
</dbReference>
<evidence type="ECO:0000313" key="28">
    <source>
        <dbReference type="Proteomes" id="UP000054461"/>
    </source>
</evidence>
<dbReference type="Proteomes" id="UP000839908">
    <property type="component" value="Unassembled WGS sequence"/>
</dbReference>
<dbReference type="SUPFAM" id="SSF53187">
    <property type="entry name" value="Zn-dependent exopeptidases"/>
    <property type="match status" value="1"/>
</dbReference>
<dbReference type="RefSeq" id="WP_000368454.1">
    <property type="nucleotide sequence ID" value="NZ_AP023291.1"/>
</dbReference>
<evidence type="ECO:0000313" key="12">
    <source>
        <dbReference type="EMBL" id="EBW5462944.1"/>
    </source>
</evidence>
<comment type="catalytic activity">
    <reaction evidence="5">
        <text>N-succinyl-L-glutamate + H2O = L-glutamate + succinate</text>
        <dbReference type="Rhea" id="RHEA:15169"/>
        <dbReference type="ChEBI" id="CHEBI:15377"/>
        <dbReference type="ChEBI" id="CHEBI:29985"/>
        <dbReference type="ChEBI" id="CHEBI:30031"/>
        <dbReference type="ChEBI" id="CHEBI:58763"/>
        <dbReference type="EC" id="3.5.1.96"/>
    </reaction>
</comment>